<feature type="compositionally biased region" description="Acidic residues" evidence="1">
    <location>
        <begin position="76"/>
        <end position="85"/>
    </location>
</feature>
<dbReference type="InterPro" id="IPR006868">
    <property type="entry name" value="DUF630"/>
</dbReference>
<sequence>MGCAVSTPDNEDAVKLCKDRKSFVKQAIQQSYRLAAAHETYIQSVKQVSASLLRYVDADDSHDFIFRSSQPPGEEGREEEEEEEEAVSRRPASMAMAMKDVDAQFKRICYCAEEVSVMLEGRRSLQCSSAPDEVQVEKLSDQVDLFRSASSTFSSSMSFQASSDPKEDGNDNSSSIAKNWWYISENHDSTLDKLYAWEKKLYEEVKAGEHVRIAYQKQCLHLRNHDINGEEPYLVNKTIAAIRDVHTKFEISIAKTKSISKRIEALRDAELCPWLVEFIHGQSRMWKSMARCHRIQNAIIEEAKLLLFTGSRAGASAAGGGPPAAASLAAELRRWRCCFARWIHAQRSFARALADWTSRCTLGDLCVRWSRLLDSMSEAKAVEGMKFFAAGMASVNAQHRKAAAAAAVAADMVAEEGTKVLCAGMTAAVGSLEELAAGAANGYDLLVRRYGRRARMAGR</sequence>
<evidence type="ECO:0000313" key="4">
    <source>
        <dbReference type="EMBL" id="PKA52908.1"/>
    </source>
</evidence>
<keyword evidence="5" id="KW-1185">Reference proteome</keyword>
<dbReference type="InterPro" id="IPR006867">
    <property type="entry name" value="DUF632"/>
</dbReference>
<dbReference type="PANTHER" id="PTHR21450">
    <property type="entry name" value="PROTEIN ALTERED PHOSPHATE STARVATION RESPONSE 1"/>
    <property type="match status" value="1"/>
</dbReference>
<evidence type="ECO:0000259" key="3">
    <source>
        <dbReference type="Pfam" id="PF04783"/>
    </source>
</evidence>
<protein>
    <recommendedName>
        <fullName evidence="6">DUF632 domain-containing protein</fullName>
    </recommendedName>
</protein>
<dbReference type="STRING" id="1088818.A0A2I0ABH7"/>
<dbReference type="Pfam" id="PF04782">
    <property type="entry name" value="DUF632"/>
    <property type="match status" value="1"/>
</dbReference>
<dbReference type="EMBL" id="KZ452001">
    <property type="protein sequence ID" value="PKA52908.1"/>
    <property type="molecule type" value="Genomic_DNA"/>
</dbReference>
<gene>
    <name evidence="4" type="ORF">AXF42_Ash001889</name>
</gene>
<reference evidence="4 5" key="1">
    <citation type="journal article" date="2017" name="Nature">
        <title>The Apostasia genome and the evolution of orchids.</title>
        <authorList>
            <person name="Zhang G.Q."/>
            <person name="Liu K.W."/>
            <person name="Li Z."/>
            <person name="Lohaus R."/>
            <person name="Hsiao Y.Y."/>
            <person name="Niu S.C."/>
            <person name="Wang J.Y."/>
            <person name="Lin Y.C."/>
            <person name="Xu Q."/>
            <person name="Chen L.J."/>
            <person name="Yoshida K."/>
            <person name="Fujiwara S."/>
            <person name="Wang Z.W."/>
            <person name="Zhang Y.Q."/>
            <person name="Mitsuda N."/>
            <person name="Wang M."/>
            <person name="Liu G.H."/>
            <person name="Pecoraro L."/>
            <person name="Huang H.X."/>
            <person name="Xiao X.J."/>
            <person name="Lin M."/>
            <person name="Wu X.Y."/>
            <person name="Wu W.L."/>
            <person name="Chen Y.Y."/>
            <person name="Chang S.B."/>
            <person name="Sakamoto S."/>
            <person name="Ohme-Takagi M."/>
            <person name="Yagi M."/>
            <person name="Zeng S.J."/>
            <person name="Shen C.Y."/>
            <person name="Yeh C.M."/>
            <person name="Luo Y.B."/>
            <person name="Tsai W.C."/>
            <person name="Van de Peer Y."/>
            <person name="Liu Z.J."/>
        </authorList>
    </citation>
    <scope>NUCLEOTIDE SEQUENCE [LARGE SCALE GENOMIC DNA]</scope>
    <source>
        <strain evidence="5">cv. Shenzhen</strain>
        <tissue evidence="4">Stem</tissue>
    </source>
</reference>
<organism evidence="4 5">
    <name type="scientific">Apostasia shenzhenica</name>
    <dbReference type="NCBI Taxonomy" id="1088818"/>
    <lineage>
        <taxon>Eukaryota</taxon>
        <taxon>Viridiplantae</taxon>
        <taxon>Streptophyta</taxon>
        <taxon>Embryophyta</taxon>
        <taxon>Tracheophyta</taxon>
        <taxon>Spermatophyta</taxon>
        <taxon>Magnoliopsida</taxon>
        <taxon>Liliopsida</taxon>
        <taxon>Asparagales</taxon>
        <taxon>Orchidaceae</taxon>
        <taxon>Apostasioideae</taxon>
        <taxon>Apostasia</taxon>
    </lineage>
</organism>
<proteinExistence type="predicted"/>
<feature type="domain" description="DUF630" evidence="3">
    <location>
        <begin position="1"/>
        <end position="59"/>
    </location>
</feature>
<name>A0A2I0ABH7_9ASPA</name>
<dbReference type="PANTHER" id="PTHR21450:SF3">
    <property type="entry name" value="DUF630 FAMILY PROTEIN (DUF630 AND DUF632)"/>
    <property type="match status" value="1"/>
</dbReference>
<feature type="region of interest" description="Disordered" evidence="1">
    <location>
        <begin position="68"/>
        <end position="92"/>
    </location>
</feature>
<dbReference type="Proteomes" id="UP000236161">
    <property type="component" value="Unassembled WGS sequence"/>
</dbReference>
<evidence type="ECO:0000313" key="5">
    <source>
        <dbReference type="Proteomes" id="UP000236161"/>
    </source>
</evidence>
<accession>A0A2I0ABH7</accession>
<evidence type="ECO:0008006" key="6">
    <source>
        <dbReference type="Google" id="ProtNLM"/>
    </source>
</evidence>
<dbReference type="OrthoDB" id="663995at2759"/>
<dbReference type="AlphaFoldDB" id="A0A2I0ABH7"/>
<evidence type="ECO:0000259" key="2">
    <source>
        <dbReference type="Pfam" id="PF04782"/>
    </source>
</evidence>
<dbReference type="Pfam" id="PF04783">
    <property type="entry name" value="DUF630"/>
    <property type="match status" value="1"/>
</dbReference>
<evidence type="ECO:0000256" key="1">
    <source>
        <dbReference type="SAM" id="MobiDB-lite"/>
    </source>
</evidence>
<feature type="domain" description="DUF632" evidence="2">
    <location>
        <begin position="95"/>
        <end position="392"/>
    </location>
</feature>